<accession>A0A9J6E040</accession>
<feature type="region of interest" description="Disordered" evidence="1">
    <location>
        <begin position="349"/>
        <end position="460"/>
    </location>
</feature>
<gene>
    <name evidence="2" type="ORF">HPB51_006018</name>
</gene>
<feature type="region of interest" description="Disordered" evidence="1">
    <location>
        <begin position="69"/>
        <end position="124"/>
    </location>
</feature>
<organism evidence="2 3">
    <name type="scientific">Rhipicephalus microplus</name>
    <name type="common">Cattle tick</name>
    <name type="synonym">Boophilus microplus</name>
    <dbReference type="NCBI Taxonomy" id="6941"/>
    <lineage>
        <taxon>Eukaryota</taxon>
        <taxon>Metazoa</taxon>
        <taxon>Ecdysozoa</taxon>
        <taxon>Arthropoda</taxon>
        <taxon>Chelicerata</taxon>
        <taxon>Arachnida</taxon>
        <taxon>Acari</taxon>
        <taxon>Parasitiformes</taxon>
        <taxon>Ixodida</taxon>
        <taxon>Ixodoidea</taxon>
        <taxon>Ixodidae</taxon>
        <taxon>Rhipicephalinae</taxon>
        <taxon>Rhipicephalus</taxon>
        <taxon>Boophilus</taxon>
    </lineage>
</organism>
<feature type="region of interest" description="Disordered" evidence="1">
    <location>
        <begin position="1"/>
        <end position="57"/>
    </location>
</feature>
<dbReference type="Proteomes" id="UP000821866">
    <property type="component" value="Chromosome 4"/>
</dbReference>
<reference evidence="2" key="2">
    <citation type="submission" date="2021-09" db="EMBL/GenBank/DDBJ databases">
        <authorList>
            <person name="Jia N."/>
            <person name="Wang J."/>
            <person name="Shi W."/>
            <person name="Du L."/>
            <person name="Sun Y."/>
            <person name="Zhan W."/>
            <person name="Jiang J."/>
            <person name="Wang Q."/>
            <person name="Zhang B."/>
            <person name="Ji P."/>
            <person name="Sakyi L.B."/>
            <person name="Cui X."/>
            <person name="Yuan T."/>
            <person name="Jiang B."/>
            <person name="Yang W."/>
            <person name="Lam T.T.-Y."/>
            <person name="Chang Q."/>
            <person name="Ding S."/>
            <person name="Wang X."/>
            <person name="Zhu J."/>
            <person name="Ruan X."/>
            <person name="Zhao L."/>
            <person name="Wei J."/>
            <person name="Que T."/>
            <person name="Du C."/>
            <person name="Cheng J."/>
            <person name="Dai P."/>
            <person name="Han X."/>
            <person name="Huang E."/>
            <person name="Gao Y."/>
            <person name="Liu J."/>
            <person name="Shao H."/>
            <person name="Ye R."/>
            <person name="Li L."/>
            <person name="Wei W."/>
            <person name="Wang X."/>
            <person name="Wang C."/>
            <person name="Huo Q."/>
            <person name="Li W."/>
            <person name="Guo W."/>
            <person name="Chen H."/>
            <person name="Chen S."/>
            <person name="Zhou L."/>
            <person name="Zhou L."/>
            <person name="Ni X."/>
            <person name="Tian J."/>
            <person name="Zhou Y."/>
            <person name="Sheng Y."/>
            <person name="Liu T."/>
            <person name="Pan Y."/>
            <person name="Xia L."/>
            <person name="Li J."/>
            <person name="Zhao F."/>
            <person name="Cao W."/>
        </authorList>
    </citation>
    <scope>NUCLEOTIDE SEQUENCE</scope>
    <source>
        <strain evidence="2">Rmic-2018</strain>
        <tissue evidence="2">Larvae</tissue>
    </source>
</reference>
<feature type="compositionally biased region" description="Basic and acidic residues" evidence="1">
    <location>
        <begin position="81"/>
        <end position="106"/>
    </location>
</feature>
<name>A0A9J6E040_RHIMP</name>
<feature type="compositionally biased region" description="Basic residues" evidence="1">
    <location>
        <begin position="69"/>
        <end position="80"/>
    </location>
</feature>
<sequence>MEVDEAYPGPSRAPESLTADTDASGVSSRQAKDDEPASVDATLGNETGDATCSERHGWTEDAWHTVLSRRQKKNQLKKQRSQMEKAVKANEKFESDPPAEKQKHEATQGFRRRKRRGPPPLPKEDIKIILRPHKGLWVKNILGLELSRAVIDACQRSFNGNDFLLRVHPGSNIVILSTPSMEVASRLRGISQLKIRGQIHAFNAYVADPEGVLRGIVHGIPAGTSQDELMENLRVRTQGVNIERARMLGSSKTAIITFTGNVLPRSVYIMGAELICYPYKPTVQVCKICLQTGHRTDVCPTPNVNVCLKCGAGEPMQGHDCIPKCVICDGEHPTGDSLCKKKLKNVAPPKKLRTDQPKDWVSQPEYTGDAKSSEEFPPLRMNMPRWFSSDRMEQRQSRSRSRSRSRSQSRSRSRSRSRRDRRHTNTAPPAPGKPSLKNQRKHRGPPAEMGSCEESQDAQAAGRTNINQRMYRMENSWEQWEALLASSDPEVQLALLDHVRQAAQASGALDMGPHPSSS</sequence>
<evidence type="ECO:0000313" key="2">
    <source>
        <dbReference type="EMBL" id="KAH8027465.1"/>
    </source>
</evidence>
<feature type="compositionally biased region" description="Basic residues" evidence="1">
    <location>
        <begin position="397"/>
        <end position="424"/>
    </location>
</feature>
<evidence type="ECO:0000256" key="1">
    <source>
        <dbReference type="SAM" id="MobiDB-lite"/>
    </source>
</evidence>
<dbReference type="AlphaFoldDB" id="A0A9J6E040"/>
<protein>
    <submittedName>
        <fullName evidence="2">Uncharacterized protein</fullName>
    </submittedName>
</protein>
<dbReference type="EMBL" id="JABSTU010000006">
    <property type="protein sequence ID" value="KAH8027465.1"/>
    <property type="molecule type" value="Genomic_DNA"/>
</dbReference>
<feature type="compositionally biased region" description="Polar residues" evidence="1">
    <location>
        <begin position="18"/>
        <end position="29"/>
    </location>
</feature>
<reference evidence="2" key="1">
    <citation type="journal article" date="2020" name="Cell">
        <title>Large-Scale Comparative Analyses of Tick Genomes Elucidate Their Genetic Diversity and Vector Capacities.</title>
        <authorList>
            <consortium name="Tick Genome and Microbiome Consortium (TIGMIC)"/>
            <person name="Jia N."/>
            <person name="Wang J."/>
            <person name="Shi W."/>
            <person name="Du L."/>
            <person name="Sun Y."/>
            <person name="Zhan W."/>
            <person name="Jiang J.F."/>
            <person name="Wang Q."/>
            <person name="Zhang B."/>
            <person name="Ji P."/>
            <person name="Bell-Sakyi L."/>
            <person name="Cui X.M."/>
            <person name="Yuan T.T."/>
            <person name="Jiang B.G."/>
            <person name="Yang W.F."/>
            <person name="Lam T.T."/>
            <person name="Chang Q.C."/>
            <person name="Ding S.J."/>
            <person name="Wang X.J."/>
            <person name="Zhu J.G."/>
            <person name="Ruan X.D."/>
            <person name="Zhao L."/>
            <person name="Wei J.T."/>
            <person name="Ye R.Z."/>
            <person name="Que T.C."/>
            <person name="Du C.H."/>
            <person name="Zhou Y.H."/>
            <person name="Cheng J.X."/>
            <person name="Dai P.F."/>
            <person name="Guo W.B."/>
            <person name="Han X.H."/>
            <person name="Huang E.J."/>
            <person name="Li L.F."/>
            <person name="Wei W."/>
            <person name="Gao Y.C."/>
            <person name="Liu J.Z."/>
            <person name="Shao H.Z."/>
            <person name="Wang X."/>
            <person name="Wang C.C."/>
            <person name="Yang T.C."/>
            <person name="Huo Q.B."/>
            <person name="Li W."/>
            <person name="Chen H.Y."/>
            <person name="Chen S.E."/>
            <person name="Zhou L.G."/>
            <person name="Ni X.B."/>
            <person name="Tian J.H."/>
            <person name="Sheng Y."/>
            <person name="Liu T."/>
            <person name="Pan Y.S."/>
            <person name="Xia L.Y."/>
            <person name="Li J."/>
            <person name="Zhao F."/>
            <person name="Cao W.C."/>
        </authorList>
    </citation>
    <scope>NUCLEOTIDE SEQUENCE</scope>
    <source>
        <strain evidence="2">Rmic-2018</strain>
    </source>
</reference>
<comment type="caution">
    <text evidence="2">The sequence shown here is derived from an EMBL/GenBank/DDBJ whole genome shotgun (WGS) entry which is preliminary data.</text>
</comment>
<proteinExistence type="predicted"/>
<evidence type="ECO:0000313" key="3">
    <source>
        <dbReference type="Proteomes" id="UP000821866"/>
    </source>
</evidence>
<keyword evidence="3" id="KW-1185">Reference proteome</keyword>